<dbReference type="Gene3D" id="3.40.50.720">
    <property type="entry name" value="NAD(P)-binding Rossmann-like Domain"/>
    <property type="match status" value="1"/>
</dbReference>
<feature type="domain" description="Glyceraldehyde 3-phosphate dehydrogenase NAD(P) binding" evidence="9">
    <location>
        <begin position="2"/>
        <end position="153"/>
    </location>
</feature>
<dbReference type="RefSeq" id="WP_133957759.1">
    <property type="nucleotide sequence ID" value="NZ_SORI01000010.1"/>
</dbReference>
<name>A0A4R8M852_9BACT</name>
<dbReference type="EMBL" id="SORI01000010">
    <property type="protein sequence ID" value="TDY59915.1"/>
    <property type="molecule type" value="Genomic_DNA"/>
</dbReference>
<feature type="binding site" evidence="4">
    <location>
        <position position="183"/>
    </location>
    <ligand>
        <name>D-glyceraldehyde 3-phosphate</name>
        <dbReference type="ChEBI" id="CHEBI:59776"/>
    </ligand>
</feature>
<sequence length="344" mass="37398">MTRVAINGLGRVGRLVLRRYMEVRPEDVEIVALNKPSSPQEMAYFIKYDSVHGKADFSVEPGENSLVLEGNEIPLFSERDPSKLPWKELEVDIVLECTGHFTRKEKALAHIDAGAERVIISAPSENADLCVVLGVNEDQYEPEKHRVVSNASCTTNSIAPAIKVLNDTFGIDFLMGTTIHAYTATQKLLDIPKGGCRKNRAAALSMIPASTGAAKALVPLFPELKGKMGMSAVRVPVADGSLSDLVVHLQRDADEGEVNEALESASKGELKGILEYSREELVSVDIVGNTHSGIVDSLSTKMLMGRVAKVMIWYDNEYGYASRLLELAQFIGAKESSVCGVSAY</sequence>
<dbReference type="OrthoDB" id="9803304at2"/>
<organism evidence="10 11">
    <name type="scientific">Aminivibrio pyruvatiphilus</name>
    <dbReference type="NCBI Taxonomy" id="1005740"/>
    <lineage>
        <taxon>Bacteria</taxon>
        <taxon>Thermotogati</taxon>
        <taxon>Synergistota</taxon>
        <taxon>Synergistia</taxon>
        <taxon>Synergistales</taxon>
        <taxon>Aminobacteriaceae</taxon>
        <taxon>Aminivibrio</taxon>
    </lineage>
</organism>
<dbReference type="PROSITE" id="PS00071">
    <property type="entry name" value="GAPDH"/>
    <property type="match status" value="1"/>
</dbReference>
<dbReference type="AlphaFoldDB" id="A0A4R8M852"/>
<dbReference type="InterPro" id="IPR036291">
    <property type="entry name" value="NAD(P)-bd_dom_sf"/>
</dbReference>
<evidence type="ECO:0000256" key="4">
    <source>
        <dbReference type="PIRSR" id="PIRSR000149-2"/>
    </source>
</evidence>
<dbReference type="SUPFAM" id="SSF55347">
    <property type="entry name" value="Glyceraldehyde-3-phosphate dehydrogenase-like, C-terminal domain"/>
    <property type="match status" value="1"/>
</dbReference>
<dbReference type="InterPro" id="IPR020828">
    <property type="entry name" value="GlycerAld_3-P_DH_NAD(P)-bd"/>
</dbReference>
<dbReference type="GO" id="GO:0006006">
    <property type="term" value="P:glucose metabolic process"/>
    <property type="evidence" value="ECO:0007669"/>
    <property type="project" value="InterPro"/>
</dbReference>
<dbReference type="PANTHER" id="PTHR43148">
    <property type="entry name" value="GLYCERALDEHYDE-3-PHOSPHATE DEHYDROGENASE 2"/>
    <property type="match status" value="1"/>
</dbReference>
<evidence type="ECO:0000256" key="5">
    <source>
        <dbReference type="PIRSR" id="PIRSR000149-3"/>
    </source>
</evidence>
<dbReference type="FunFam" id="3.40.50.720:FF:000001">
    <property type="entry name" value="Glyceraldehyde-3-phosphate dehydrogenase"/>
    <property type="match status" value="1"/>
</dbReference>
<evidence type="ECO:0000256" key="7">
    <source>
        <dbReference type="RuleBase" id="RU000397"/>
    </source>
</evidence>
<dbReference type="GO" id="GO:0051287">
    <property type="term" value="F:NAD binding"/>
    <property type="evidence" value="ECO:0007669"/>
    <property type="project" value="InterPro"/>
</dbReference>
<dbReference type="FunFam" id="3.30.360.10:FF:000002">
    <property type="entry name" value="Glyceraldehyde-3-phosphate dehydrogenase"/>
    <property type="match status" value="1"/>
</dbReference>
<keyword evidence="11" id="KW-1185">Reference proteome</keyword>
<dbReference type="EC" id="1.2.1.-" evidence="8"/>
<dbReference type="GO" id="GO:0016620">
    <property type="term" value="F:oxidoreductase activity, acting on the aldehyde or oxo group of donors, NAD or NADP as acceptor"/>
    <property type="evidence" value="ECO:0007669"/>
    <property type="project" value="InterPro"/>
</dbReference>
<dbReference type="Pfam" id="PF02800">
    <property type="entry name" value="Gp_dh_C"/>
    <property type="match status" value="1"/>
</dbReference>
<comment type="similarity">
    <text evidence="1 7">Belongs to the glyceraldehyde-3-phosphate dehydrogenase family.</text>
</comment>
<evidence type="ECO:0000256" key="1">
    <source>
        <dbReference type="ARBA" id="ARBA00007406"/>
    </source>
</evidence>
<dbReference type="PRINTS" id="PR00078">
    <property type="entry name" value="G3PDHDRGNASE"/>
</dbReference>
<accession>A0A4R8M852</accession>
<dbReference type="Gene3D" id="3.30.360.10">
    <property type="entry name" value="Dihydrodipicolinate Reductase, domain 2"/>
    <property type="match status" value="1"/>
</dbReference>
<proteinExistence type="inferred from homology"/>
<feature type="binding site" evidence="4">
    <location>
        <position position="234"/>
    </location>
    <ligand>
        <name>D-glyceraldehyde 3-phosphate</name>
        <dbReference type="ChEBI" id="CHEBI:59776"/>
    </ligand>
</feature>
<dbReference type="PIRSF" id="PIRSF000149">
    <property type="entry name" value="GAP_DH"/>
    <property type="match status" value="1"/>
</dbReference>
<protein>
    <recommendedName>
        <fullName evidence="8">Glyceraldehyde-3-phosphate dehydrogenase</fullName>
        <ecNumber evidence="8">1.2.1.-</ecNumber>
    </recommendedName>
</protein>
<dbReference type="NCBIfam" id="TIGR01534">
    <property type="entry name" value="GAPDH-I"/>
    <property type="match status" value="1"/>
</dbReference>
<evidence type="ECO:0000256" key="6">
    <source>
        <dbReference type="PIRSR" id="PIRSR000149-4"/>
    </source>
</evidence>
<feature type="binding site" evidence="5">
    <location>
        <position position="316"/>
    </location>
    <ligand>
        <name>NAD(+)</name>
        <dbReference type="ChEBI" id="CHEBI:57540"/>
    </ligand>
</feature>
<evidence type="ECO:0000313" key="11">
    <source>
        <dbReference type="Proteomes" id="UP000295066"/>
    </source>
</evidence>
<feature type="binding site" evidence="4">
    <location>
        <begin position="211"/>
        <end position="212"/>
    </location>
    <ligand>
        <name>D-glyceraldehyde 3-phosphate</name>
        <dbReference type="ChEBI" id="CHEBI:59776"/>
    </ligand>
</feature>
<feature type="site" description="Activates thiol group during catalysis" evidence="6">
    <location>
        <position position="180"/>
    </location>
</feature>
<dbReference type="InterPro" id="IPR020829">
    <property type="entry name" value="GlycerAld_3-P_DH_cat"/>
</dbReference>
<dbReference type="Pfam" id="PF00044">
    <property type="entry name" value="Gp_dh_N"/>
    <property type="match status" value="1"/>
</dbReference>
<feature type="binding site" evidence="5">
    <location>
        <position position="121"/>
    </location>
    <ligand>
        <name>NAD(+)</name>
        <dbReference type="ChEBI" id="CHEBI:57540"/>
    </ligand>
</feature>
<dbReference type="InterPro" id="IPR020830">
    <property type="entry name" value="GlycerAld_3-P_DH_AS"/>
</dbReference>
<comment type="caution">
    <text evidence="10">The sequence shown here is derived from an EMBL/GenBank/DDBJ whole genome shotgun (WGS) entry which is preliminary data.</text>
</comment>
<evidence type="ECO:0000313" key="10">
    <source>
        <dbReference type="EMBL" id="TDY59915.1"/>
    </source>
</evidence>
<reference evidence="10 11" key="1">
    <citation type="submission" date="2019-03" db="EMBL/GenBank/DDBJ databases">
        <title>Genomic Encyclopedia of Type Strains, Phase IV (KMG-IV): sequencing the most valuable type-strain genomes for metagenomic binning, comparative biology and taxonomic classification.</title>
        <authorList>
            <person name="Goeker M."/>
        </authorList>
    </citation>
    <scope>NUCLEOTIDE SEQUENCE [LARGE SCALE GENOMIC DNA]</scope>
    <source>
        <strain evidence="10 11">DSM 25964</strain>
    </source>
</reference>
<dbReference type="SUPFAM" id="SSF51735">
    <property type="entry name" value="NAD(P)-binding Rossmann-fold domains"/>
    <property type="match status" value="1"/>
</dbReference>
<feature type="binding site" evidence="5">
    <location>
        <position position="79"/>
    </location>
    <ligand>
        <name>NAD(+)</name>
        <dbReference type="ChEBI" id="CHEBI:57540"/>
    </ligand>
</feature>
<dbReference type="SMART" id="SM00846">
    <property type="entry name" value="Gp_dh_N"/>
    <property type="match status" value="1"/>
</dbReference>
<dbReference type="CDD" id="cd18126">
    <property type="entry name" value="GAPDH_I_C"/>
    <property type="match status" value="1"/>
</dbReference>
<evidence type="ECO:0000256" key="2">
    <source>
        <dbReference type="ARBA" id="ARBA00023002"/>
    </source>
</evidence>
<dbReference type="Proteomes" id="UP000295066">
    <property type="component" value="Unassembled WGS sequence"/>
</dbReference>
<dbReference type="GO" id="GO:0050661">
    <property type="term" value="F:NADP binding"/>
    <property type="evidence" value="ECO:0007669"/>
    <property type="project" value="InterPro"/>
</dbReference>
<keyword evidence="2 8" id="KW-0560">Oxidoreductase</keyword>
<evidence type="ECO:0000256" key="8">
    <source>
        <dbReference type="RuleBase" id="RU361160"/>
    </source>
</evidence>
<evidence type="ECO:0000259" key="9">
    <source>
        <dbReference type="SMART" id="SM00846"/>
    </source>
</evidence>
<dbReference type="InterPro" id="IPR020831">
    <property type="entry name" value="GlycerAld/Erythrose_P_DH"/>
</dbReference>
<feature type="binding site" evidence="4">
    <location>
        <begin position="152"/>
        <end position="154"/>
    </location>
    <ligand>
        <name>D-glyceraldehyde 3-phosphate</name>
        <dbReference type="ChEBI" id="CHEBI:59776"/>
    </ligand>
</feature>
<gene>
    <name evidence="10" type="ORF">C8D99_11042</name>
</gene>
<dbReference type="CDD" id="cd05214">
    <property type="entry name" value="GAPDH_I_N"/>
    <property type="match status" value="1"/>
</dbReference>
<evidence type="ECO:0000256" key="3">
    <source>
        <dbReference type="PIRSR" id="PIRSR000149-1"/>
    </source>
</evidence>
<dbReference type="InterPro" id="IPR006424">
    <property type="entry name" value="Glyceraldehyde-3-P_DH_1"/>
</dbReference>
<feature type="active site" description="Nucleophile" evidence="3">
    <location>
        <position position="153"/>
    </location>
</feature>
<keyword evidence="5" id="KW-0547">Nucleotide-binding</keyword>
<keyword evidence="5" id="KW-0520">NAD</keyword>